<gene>
    <name evidence="1" type="ORF">H2198_008088</name>
</gene>
<organism evidence="1 2">
    <name type="scientific">Neophaeococcomyces mojaviensis</name>
    <dbReference type="NCBI Taxonomy" id="3383035"/>
    <lineage>
        <taxon>Eukaryota</taxon>
        <taxon>Fungi</taxon>
        <taxon>Dikarya</taxon>
        <taxon>Ascomycota</taxon>
        <taxon>Pezizomycotina</taxon>
        <taxon>Eurotiomycetes</taxon>
        <taxon>Chaetothyriomycetidae</taxon>
        <taxon>Chaetothyriales</taxon>
        <taxon>Chaetothyriales incertae sedis</taxon>
        <taxon>Neophaeococcomyces</taxon>
    </lineage>
</organism>
<accession>A0ACC2ZY48</accession>
<dbReference type="Proteomes" id="UP001172386">
    <property type="component" value="Unassembled WGS sequence"/>
</dbReference>
<keyword evidence="2" id="KW-1185">Reference proteome</keyword>
<protein>
    <submittedName>
        <fullName evidence="1">Uncharacterized protein</fullName>
    </submittedName>
</protein>
<evidence type="ECO:0000313" key="1">
    <source>
        <dbReference type="EMBL" id="KAJ9652653.1"/>
    </source>
</evidence>
<name>A0ACC2ZY48_9EURO</name>
<dbReference type="EMBL" id="JAPDRQ010000188">
    <property type="protein sequence ID" value="KAJ9652653.1"/>
    <property type="molecule type" value="Genomic_DNA"/>
</dbReference>
<sequence>MLLVALTLSLFGALGFAGPLFQQRDVSNTPSLEELRDKYPGIFWDEVFTNCNETQRDIIIESTRVAVNDLFPTFSNNRDRIESSGFNRFFIRPRERGIDLDWSRSVAFPEFSLIDRTFSNLVLHITQGGRDSAGRLKRAKQVKYTCREVNNAKRCGTGTAAQTHIPALDEGEGWATTFCPVFLDVYEYMLDVGNVPNRIVYDLPLLHVREHVILHELAHADVASGRNTYNHITDIKESLPGYTPNLTMYGATLSHKFAWLKSTDNPSSVNPAVGYNADNFAWVYTNEWFAQRYGWNDDGRTLSSQQSADELIPADDEFVDSDWSSRADEIENTVFPPAGNCLQLSDDPVDLYCTFMRGTEDDWLAEKDQPFVSYGGCDLS</sequence>
<proteinExistence type="predicted"/>
<reference evidence="1" key="1">
    <citation type="submission" date="2022-10" db="EMBL/GenBank/DDBJ databases">
        <title>Culturing micro-colonial fungi from biological soil crusts in the Mojave desert and describing Neophaeococcomyces mojavensis, and introducing the new genera and species Taxawa tesnikishii.</title>
        <authorList>
            <person name="Kurbessoian T."/>
            <person name="Stajich J.E."/>
        </authorList>
    </citation>
    <scope>NUCLEOTIDE SEQUENCE</scope>
    <source>
        <strain evidence="1">JES_112</strain>
    </source>
</reference>
<evidence type="ECO:0000313" key="2">
    <source>
        <dbReference type="Proteomes" id="UP001172386"/>
    </source>
</evidence>
<comment type="caution">
    <text evidence="1">The sequence shown here is derived from an EMBL/GenBank/DDBJ whole genome shotgun (WGS) entry which is preliminary data.</text>
</comment>